<evidence type="ECO:0000256" key="8">
    <source>
        <dbReference type="ARBA" id="ARBA00037260"/>
    </source>
</evidence>
<reference evidence="14 15" key="1">
    <citation type="journal article" date="2022" name="Nat. Plants">
        <title>Genomes of leafy and leafless Platanthera orchids illuminate the evolution of mycoheterotrophy.</title>
        <authorList>
            <person name="Li M.H."/>
            <person name="Liu K.W."/>
            <person name="Li Z."/>
            <person name="Lu H.C."/>
            <person name="Ye Q.L."/>
            <person name="Zhang D."/>
            <person name="Wang J.Y."/>
            <person name="Li Y.F."/>
            <person name="Zhong Z.M."/>
            <person name="Liu X."/>
            <person name="Yu X."/>
            <person name="Liu D.K."/>
            <person name="Tu X.D."/>
            <person name="Liu B."/>
            <person name="Hao Y."/>
            <person name="Liao X.Y."/>
            <person name="Jiang Y.T."/>
            <person name="Sun W.H."/>
            <person name="Chen J."/>
            <person name="Chen Y.Q."/>
            <person name="Ai Y."/>
            <person name="Zhai J.W."/>
            <person name="Wu S.S."/>
            <person name="Zhou Z."/>
            <person name="Hsiao Y.Y."/>
            <person name="Wu W.L."/>
            <person name="Chen Y.Y."/>
            <person name="Lin Y.F."/>
            <person name="Hsu J.L."/>
            <person name="Li C.Y."/>
            <person name="Wang Z.W."/>
            <person name="Zhao X."/>
            <person name="Zhong W.Y."/>
            <person name="Ma X.K."/>
            <person name="Ma L."/>
            <person name="Huang J."/>
            <person name="Chen G.Z."/>
            <person name="Huang M.Z."/>
            <person name="Huang L."/>
            <person name="Peng D.H."/>
            <person name="Luo Y.B."/>
            <person name="Zou S.Q."/>
            <person name="Chen S.P."/>
            <person name="Lan S."/>
            <person name="Tsai W.C."/>
            <person name="Van de Peer Y."/>
            <person name="Liu Z.J."/>
        </authorList>
    </citation>
    <scope>NUCLEOTIDE SEQUENCE [LARGE SCALE GENOMIC DNA]</scope>
    <source>
        <strain evidence="14">Lor287</strain>
    </source>
</reference>
<evidence type="ECO:0000256" key="12">
    <source>
        <dbReference type="SAM" id="MobiDB-lite"/>
    </source>
</evidence>
<dbReference type="InterPro" id="IPR001356">
    <property type="entry name" value="HD"/>
</dbReference>
<dbReference type="PROSITE" id="PS00027">
    <property type="entry name" value="HOMEOBOX_1"/>
    <property type="match status" value="1"/>
</dbReference>
<evidence type="ECO:0000256" key="5">
    <source>
        <dbReference type="ARBA" id="ARBA00023163"/>
    </source>
</evidence>
<dbReference type="Pfam" id="PF02183">
    <property type="entry name" value="HALZ"/>
    <property type="match status" value="1"/>
</dbReference>
<dbReference type="CDD" id="cd00086">
    <property type="entry name" value="homeodomain"/>
    <property type="match status" value="1"/>
</dbReference>
<evidence type="ECO:0000313" key="14">
    <source>
        <dbReference type="EMBL" id="KAK8921037.1"/>
    </source>
</evidence>
<proteinExistence type="inferred from homology"/>
<feature type="DNA-binding region" description="Homeobox" evidence="9">
    <location>
        <begin position="52"/>
        <end position="111"/>
    </location>
</feature>
<evidence type="ECO:0000313" key="15">
    <source>
        <dbReference type="Proteomes" id="UP001418222"/>
    </source>
</evidence>
<name>A0AAP0FWI1_9ASPA</name>
<comment type="caution">
    <text evidence="14">The sequence shown here is derived from an EMBL/GenBank/DDBJ whole genome shotgun (WGS) entry which is preliminary data.</text>
</comment>
<dbReference type="InterPro" id="IPR003106">
    <property type="entry name" value="Leu_zip_homeo"/>
</dbReference>
<dbReference type="PROSITE" id="PS50071">
    <property type="entry name" value="HOMEOBOX_2"/>
    <property type="match status" value="1"/>
</dbReference>
<evidence type="ECO:0000256" key="3">
    <source>
        <dbReference type="ARBA" id="ARBA00023125"/>
    </source>
</evidence>
<evidence type="ECO:0000256" key="9">
    <source>
        <dbReference type="PROSITE-ProRule" id="PRU00108"/>
    </source>
</evidence>
<evidence type="ECO:0000256" key="2">
    <source>
        <dbReference type="ARBA" id="ARBA00023015"/>
    </source>
</evidence>
<keyword evidence="4 9" id="KW-0371">Homeobox</keyword>
<accession>A0AAP0FWI1</accession>
<dbReference type="InterPro" id="IPR045224">
    <property type="entry name" value="HDZip_class_I_plant"/>
</dbReference>
<dbReference type="InterPro" id="IPR009057">
    <property type="entry name" value="Homeodomain-like_sf"/>
</dbReference>
<dbReference type="SUPFAM" id="SSF46689">
    <property type="entry name" value="Homeodomain-like"/>
    <property type="match status" value="1"/>
</dbReference>
<sequence>MKRTRSSGSAARGDLYGGDLTALEGVELDDDDDDAAAADQELFPGEVNPASGGEKKRRLGLEQVKALEKNFEVENKLDPERKLRIAHDLALQPRQVAVWFQNRRARWKTKQLERDYVALRTSHDALAVDCDSLRRDKLTLLAEIKELKTKLGVREEESECKEASSADRPAAAAKAAAAATYKDGSSDSDSSAVLFDENRSYQCGVPLPPELRRLSEELEEPPQGLVGGGFDFHLCSEWRPQRSFFPKVEHSFNAGEEISSDFFPGEQHPIFSWYCSDHWS</sequence>
<comment type="subcellular location">
    <subcellularLocation>
        <location evidence="1 9 10">Nucleus</location>
    </subcellularLocation>
</comment>
<keyword evidence="15" id="KW-1185">Reference proteome</keyword>
<dbReference type="GO" id="GO:0000981">
    <property type="term" value="F:DNA-binding transcription factor activity, RNA polymerase II-specific"/>
    <property type="evidence" value="ECO:0007669"/>
    <property type="project" value="UniProtKB-UniRule"/>
</dbReference>
<gene>
    <name evidence="14" type="primary">HOX13</name>
    <name evidence="14" type="ORF">KSP39_PZI020694</name>
</gene>
<dbReference type="InterPro" id="IPR017970">
    <property type="entry name" value="Homeobox_CS"/>
</dbReference>
<dbReference type="GO" id="GO:0043565">
    <property type="term" value="F:sequence-specific DNA binding"/>
    <property type="evidence" value="ECO:0007669"/>
    <property type="project" value="InterPro"/>
</dbReference>
<comment type="function">
    <text evidence="8">Probable transcription factor.</text>
</comment>
<evidence type="ECO:0000256" key="1">
    <source>
        <dbReference type="ARBA" id="ARBA00004123"/>
    </source>
</evidence>
<keyword evidence="5 11" id="KW-0804">Transcription</keyword>
<evidence type="ECO:0000259" key="13">
    <source>
        <dbReference type="PROSITE" id="PS50071"/>
    </source>
</evidence>
<dbReference type="AlphaFoldDB" id="A0AAP0FWI1"/>
<dbReference type="GO" id="GO:0045893">
    <property type="term" value="P:positive regulation of DNA-templated transcription"/>
    <property type="evidence" value="ECO:0007669"/>
    <property type="project" value="TreeGrafter"/>
</dbReference>
<feature type="compositionally biased region" description="Acidic residues" evidence="12">
    <location>
        <begin position="27"/>
        <end position="36"/>
    </location>
</feature>
<comment type="similarity">
    <text evidence="7 11">Belongs to the HD-ZIP homeobox family. Class I subfamily.</text>
</comment>
<dbReference type="Gene3D" id="1.10.10.60">
    <property type="entry name" value="Homeodomain-like"/>
    <property type="match status" value="1"/>
</dbReference>
<feature type="domain" description="Homeobox" evidence="13">
    <location>
        <begin position="50"/>
        <end position="110"/>
    </location>
</feature>
<feature type="region of interest" description="Disordered" evidence="12">
    <location>
        <begin position="27"/>
        <end position="56"/>
    </location>
</feature>
<dbReference type="GO" id="GO:0005634">
    <property type="term" value="C:nucleus"/>
    <property type="evidence" value="ECO:0007669"/>
    <property type="project" value="UniProtKB-SubCell"/>
</dbReference>
<evidence type="ECO:0000256" key="11">
    <source>
        <dbReference type="RuleBase" id="RU369038"/>
    </source>
</evidence>
<dbReference type="Proteomes" id="UP001418222">
    <property type="component" value="Unassembled WGS sequence"/>
</dbReference>
<dbReference type="PANTHER" id="PTHR24326">
    <property type="entry name" value="HOMEOBOX-LEUCINE ZIPPER PROTEIN"/>
    <property type="match status" value="1"/>
</dbReference>
<keyword evidence="6 9" id="KW-0539">Nucleus</keyword>
<dbReference type="SMART" id="SM00389">
    <property type="entry name" value="HOX"/>
    <property type="match status" value="1"/>
</dbReference>
<evidence type="ECO:0000256" key="7">
    <source>
        <dbReference type="ARBA" id="ARBA00025748"/>
    </source>
</evidence>
<keyword evidence="2 11" id="KW-0805">Transcription regulation</keyword>
<dbReference type="EMBL" id="JBBWWQ010000018">
    <property type="protein sequence ID" value="KAK8921037.1"/>
    <property type="molecule type" value="Genomic_DNA"/>
</dbReference>
<keyword evidence="3 9" id="KW-0238">DNA-binding</keyword>
<dbReference type="PANTHER" id="PTHR24326:SF547">
    <property type="entry name" value="HOMEOBOX-LEUCINE ZIPPER PROTEIN ATHB-6"/>
    <property type="match status" value="1"/>
</dbReference>
<protein>
    <recommendedName>
        <fullName evidence="11">Homeobox-leucine zipper protein</fullName>
    </recommendedName>
    <alternativeName>
        <fullName evidence="11">HD-ZIP protein</fullName>
    </alternativeName>
    <alternativeName>
        <fullName evidence="11">Homeodomain transcription factor</fullName>
    </alternativeName>
</protein>
<organism evidence="14 15">
    <name type="scientific">Platanthera zijinensis</name>
    <dbReference type="NCBI Taxonomy" id="2320716"/>
    <lineage>
        <taxon>Eukaryota</taxon>
        <taxon>Viridiplantae</taxon>
        <taxon>Streptophyta</taxon>
        <taxon>Embryophyta</taxon>
        <taxon>Tracheophyta</taxon>
        <taxon>Spermatophyta</taxon>
        <taxon>Magnoliopsida</taxon>
        <taxon>Liliopsida</taxon>
        <taxon>Asparagales</taxon>
        <taxon>Orchidaceae</taxon>
        <taxon>Orchidoideae</taxon>
        <taxon>Orchideae</taxon>
        <taxon>Orchidinae</taxon>
        <taxon>Platanthera</taxon>
    </lineage>
</organism>
<evidence type="ECO:0000256" key="10">
    <source>
        <dbReference type="RuleBase" id="RU000682"/>
    </source>
</evidence>
<dbReference type="FunFam" id="1.10.10.60:FF:000242">
    <property type="entry name" value="Homeobox-leucine zipper protein HOX13"/>
    <property type="match status" value="1"/>
</dbReference>
<evidence type="ECO:0000256" key="6">
    <source>
        <dbReference type="ARBA" id="ARBA00023242"/>
    </source>
</evidence>
<comment type="function">
    <text evidence="11">Transcription factor.</text>
</comment>
<dbReference type="Pfam" id="PF00046">
    <property type="entry name" value="Homeodomain"/>
    <property type="match status" value="1"/>
</dbReference>
<evidence type="ECO:0000256" key="4">
    <source>
        <dbReference type="ARBA" id="ARBA00023155"/>
    </source>
</evidence>